<organism evidence="1 2">
    <name type="scientific">Haliovirga abyssi</name>
    <dbReference type="NCBI Taxonomy" id="2996794"/>
    <lineage>
        <taxon>Bacteria</taxon>
        <taxon>Fusobacteriati</taxon>
        <taxon>Fusobacteriota</taxon>
        <taxon>Fusobacteriia</taxon>
        <taxon>Fusobacteriales</taxon>
        <taxon>Haliovirgaceae</taxon>
        <taxon>Haliovirga</taxon>
    </lineage>
</organism>
<keyword evidence="2" id="KW-1185">Reference proteome</keyword>
<dbReference type="InterPro" id="IPR016621">
    <property type="entry name" value="UCP014543"/>
</dbReference>
<dbReference type="Pfam" id="PF12646">
    <property type="entry name" value="DUF3783"/>
    <property type="match status" value="1"/>
</dbReference>
<dbReference type="AlphaFoldDB" id="A0AAU9DDL3"/>
<protein>
    <recommendedName>
        <fullName evidence="3">DUF3783 domain-containing protein</fullName>
    </recommendedName>
</protein>
<name>A0AAU9DDL3_9FUSO</name>
<dbReference type="RefSeq" id="WP_307905476.1">
    <property type="nucleotide sequence ID" value="NZ_AP027060.1"/>
</dbReference>
<keyword evidence="1" id="KW-0614">Plasmid</keyword>
<gene>
    <name evidence="1" type="ORF">HLVA_21750</name>
</gene>
<dbReference type="KEGG" id="haby:HLVA_21750"/>
<geneLocation type="plasmid" evidence="1 2">
    <name>pHIC</name>
</geneLocation>
<dbReference type="EMBL" id="AP027060">
    <property type="protein sequence ID" value="BDU51606.1"/>
    <property type="molecule type" value="Genomic_DNA"/>
</dbReference>
<dbReference type="Proteomes" id="UP001321582">
    <property type="component" value="Plasmid pHIC"/>
</dbReference>
<proteinExistence type="predicted"/>
<evidence type="ECO:0000313" key="1">
    <source>
        <dbReference type="EMBL" id="BDU51606.1"/>
    </source>
</evidence>
<evidence type="ECO:0008006" key="3">
    <source>
        <dbReference type="Google" id="ProtNLM"/>
    </source>
</evidence>
<evidence type="ECO:0000313" key="2">
    <source>
        <dbReference type="Proteomes" id="UP001321582"/>
    </source>
</evidence>
<accession>A0AAU9DDL3</accession>
<sequence length="142" mass="16596">MSFERINDEITERPEGKNCILVYGYNDNEFEKISSYTKKIGIDKILKIESQEVTLTLEDLVNEIKNNNDVDKGIEEKAIIFNAVSDSELHNFVQEFKTLNLNRPLFAAVTETSKKWKFSDLIKELMAEKKAFEERRKNKTKK</sequence>
<reference evidence="1 2" key="1">
    <citation type="submission" date="2022-11" db="EMBL/GenBank/DDBJ databases">
        <title>Haliovirga abyssi gen. nov., sp. nov., a mesophilic fermentative bacterium isolated from the Iheya North hydrothermal field and the proposal of Haliovirgaceae fam. nov.</title>
        <authorList>
            <person name="Miyazaki U."/>
            <person name="Tame A."/>
            <person name="Miyazaki J."/>
            <person name="Takai K."/>
            <person name="Sawayama S."/>
            <person name="Kitajima M."/>
            <person name="Okamoto A."/>
            <person name="Nakagawa S."/>
        </authorList>
    </citation>
    <scope>NUCLEOTIDE SEQUENCE [LARGE SCALE GENOMIC DNA]</scope>
    <source>
        <strain evidence="1 2">IC12</strain>
        <plasmid evidence="1 2">pHIC</plasmid>
    </source>
</reference>